<feature type="transmembrane region" description="Helical" evidence="16">
    <location>
        <begin position="193"/>
        <end position="216"/>
    </location>
</feature>
<dbReference type="PROSITE" id="PS52012">
    <property type="entry name" value="CFEM"/>
    <property type="match status" value="1"/>
</dbReference>
<comment type="subcellular location">
    <subcellularLocation>
        <location evidence="2">Membrane</location>
        <topology evidence="2">Lipid-anchor</topology>
        <topology evidence="2">GPI-anchor</topology>
    </subcellularLocation>
    <subcellularLocation>
        <location evidence="1">Membrane</location>
        <topology evidence="1">Multi-pass membrane protein</topology>
    </subcellularLocation>
    <subcellularLocation>
        <location evidence="3">Secreted</location>
    </subcellularLocation>
</comment>
<feature type="disulfide bond" evidence="14">
    <location>
        <begin position="32"/>
        <end position="72"/>
    </location>
</feature>
<dbReference type="PANTHER" id="PTHR33048">
    <property type="entry name" value="PTH11-LIKE INTEGRAL MEMBRANE PROTEIN (AFU_ORTHOLOGUE AFUA_5G11245)"/>
    <property type="match status" value="1"/>
</dbReference>
<evidence type="ECO:0000256" key="9">
    <source>
        <dbReference type="ARBA" id="ARBA00022989"/>
    </source>
</evidence>
<keyword evidence="12" id="KW-0449">Lipoprotein</keyword>
<evidence type="ECO:0000256" key="8">
    <source>
        <dbReference type="ARBA" id="ARBA00022729"/>
    </source>
</evidence>
<feature type="disulfide bond" evidence="14">
    <location>
        <begin position="36"/>
        <end position="67"/>
    </location>
</feature>
<organism evidence="19 20">
    <name type="scientific">Colletotrichum chrysophilum</name>
    <dbReference type="NCBI Taxonomy" id="1836956"/>
    <lineage>
        <taxon>Eukaryota</taxon>
        <taxon>Fungi</taxon>
        <taxon>Dikarya</taxon>
        <taxon>Ascomycota</taxon>
        <taxon>Pezizomycotina</taxon>
        <taxon>Sordariomycetes</taxon>
        <taxon>Hypocreomycetidae</taxon>
        <taxon>Glomerellales</taxon>
        <taxon>Glomerellaceae</taxon>
        <taxon>Colletotrichum</taxon>
        <taxon>Colletotrichum gloeosporioides species complex</taxon>
    </lineage>
</organism>
<feature type="compositionally biased region" description="Polar residues" evidence="15">
    <location>
        <begin position="407"/>
        <end position="451"/>
    </location>
</feature>
<protein>
    <submittedName>
        <fullName evidence="19">CFEM domain-containing protein</fullName>
    </submittedName>
</protein>
<keyword evidence="6" id="KW-0325">Glycoprotein</keyword>
<comment type="caution">
    <text evidence="19">The sequence shown here is derived from an EMBL/GenBank/DDBJ whole genome shotgun (WGS) entry which is preliminary data.</text>
</comment>
<dbReference type="GO" id="GO:0005576">
    <property type="term" value="C:extracellular region"/>
    <property type="evidence" value="ECO:0007669"/>
    <property type="project" value="UniProtKB-SubCell"/>
</dbReference>
<evidence type="ECO:0000256" key="13">
    <source>
        <dbReference type="ARBA" id="ARBA00038359"/>
    </source>
</evidence>
<keyword evidence="11 14" id="KW-1015">Disulfide bond</keyword>
<evidence type="ECO:0000256" key="7">
    <source>
        <dbReference type="ARBA" id="ARBA00022692"/>
    </source>
</evidence>
<feature type="disulfide bond" evidence="14">
    <location>
        <begin position="46"/>
        <end position="53"/>
    </location>
</feature>
<evidence type="ECO:0000256" key="17">
    <source>
        <dbReference type="SAM" id="SignalP"/>
    </source>
</evidence>
<dbReference type="InterPro" id="IPR008427">
    <property type="entry name" value="Extracellular_membr_CFEM_dom"/>
</dbReference>
<dbReference type="EMBL" id="JAQOWY010000280">
    <property type="protein sequence ID" value="KAK1845237.1"/>
    <property type="molecule type" value="Genomic_DNA"/>
</dbReference>
<feature type="transmembrane region" description="Helical" evidence="16">
    <location>
        <begin position="101"/>
        <end position="123"/>
    </location>
</feature>
<feature type="region of interest" description="Disordered" evidence="15">
    <location>
        <begin position="390"/>
        <end position="451"/>
    </location>
</feature>
<dbReference type="Proteomes" id="UP001243330">
    <property type="component" value="Unassembled WGS sequence"/>
</dbReference>
<keyword evidence="9 16" id="KW-1133">Transmembrane helix</keyword>
<keyword evidence="5" id="KW-0964">Secreted</keyword>
<name>A0AAD9EEZ3_9PEZI</name>
<keyword evidence="8 17" id="KW-0732">Signal</keyword>
<evidence type="ECO:0000256" key="5">
    <source>
        <dbReference type="ARBA" id="ARBA00022525"/>
    </source>
</evidence>
<comment type="caution">
    <text evidence="14">Lacks conserved residue(s) required for the propagation of feature annotation.</text>
</comment>
<dbReference type="Pfam" id="PF20684">
    <property type="entry name" value="Fung_rhodopsin"/>
    <property type="match status" value="1"/>
</dbReference>
<dbReference type="InterPro" id="IPR052337">
    <property type="entry name" value="SAT4-like"/>
</dbReference>
<evidence type="ECO:0000256" key="15">
    <source>
        <dbReference type="SAM" id="MobiDB-lite"/>
    </source>
</evidence>
<keyword evidence="6" id="KW-0336">GPI-anchor</keyword>
<evidence type="ECO:0000256" key="6">
    <source>
        <dbReference type="ARBA" id="ARBA00022622"/>
    </source>
</evidence>
<feature type="transmembrane region" description="Helical" evidence="16">
    <location>
        <begin position="280"/>
        <end position="299"/>
    </location>
</feature>
<feature type="transmembrane region" description="Helical" evidence="16">
    <location>
        <begin position="349"/>
        <end position="368"/>
    </location>
</feature>
<evidence type="ECO:0000259" key="18">
    <source>
        <dbReference type="PROSITE" id="PS52012"/>
    </source>
</evidence>
<reference evidence="19" key="1">
    <citation type="submission" date="2023-01" db="EMBL/GenBank/DDBJ databases">
        <title>Colletotrichum chrysophilum M932 genome sequence.</title>
        <authorList>
            <person name="Baroncelli R."/>
        </authorList>
    </citation>
    <scope>NUCLEOTIDE SEQUENCE</scope>
    <source>
        <strain evidence="19">M932</strain>
    </source>
</reference>
<proteinExistence type="inferred from homology"/>
<dbReference type="PANTHER" id="PTHR33048:SF47">
    <property type="entry name" value="INTEGRAL MEMBRANE PROTEIN-RELATED"/>
    <property type="match status" value="1"/>
</dbReference>
<evidence type="ECO:0000256" key="4">
    <source>
        <dbReference type="ARBA" id="ARBA00010031"/>
    </source>
</evidence>
<feature type="disulfide bond" evidence="14">
    <location>
        <begin position="55"/>
        <end position="88"/>
    </location>
</feature>
<evidence type="ECO:0000256" key="12">
    <source>
        <dbReference type="ARBA" id="ARBA00023288"/>
    </source>
</evidence>
<evidence type="ECO:0000256" key="16">
    <source>
        <dbReference type="SAM" id="Phobius"/>
    </source>
</evidence>
<dbReference type="SMART" id="SM00747">
    <property type="entry name" value="CFEM"/>
    <property type="match status" value="1"/>
</dbReference>
<feature type="domain" description="CFEM" evidence="18">
    <location>
        <begin position="1"/>
        <end position="112"/>
    </location>
</feature>
<evidence type="ECO:0000256" key="2">
    <source>
        <dbReference type="ARBA" id="ARBA00004589"/>
    </source>
</evidence>
<accession>A0AAD9EEZ3</accession>
<comment type="similarity">
    <text evidence="13">Belongs to the SAT4 family.</text>
</comment>
<comment type="similarity">
    <text evidence="4">Belongs to the RBT5 family.</text>
</comment>
<gene>
    <name evidence="19" type="ORF">CCHR01_12141</name>
</gene>
<feature type="transmembrane region" description="Helical" evidence="16">
    <location>
        <begin position="228"/>
        <end position="249"/>
    </location>
</feature>
<feature type="transmembrane region" description="Helical" evidence="16">
    <location>
        <begin position="311"/>
        <end position="329"/>
    </location>
</feature>
<evidence type="ECO:0000256" key="11">
    <source>
        <dbReference type="ARBA" id="ARBA00023157"/>
    </source>
</evidence>
<dbReference type="Pfam" id="PF05730">
    <property type="entry name" value="CFEM"/>
    <property type="match status" value="1"/>
</dbReference>
<dbReference type="GO" id="GO:0098552">
    <property type="term" value="C:side of membrane"/>
    <property type="evidence" value="ECO:0007669"/>
    <property type="project" value="UniProtKB-KW"/>
</dbReference>
<keyword evidence="7 16" id="KW-0812">Transmembrane</keyword>
<evidence type="ECO:0000256" key="3">
    <source>
        <dbReference type="ARBA" id="ARBA00004613"/>
    </source>
</evidence>
<keyword evidence="20" id="KW-1185">Reference proteome</keyword>
<dbReference type="AlphaFoldDB" id="A0AAD9EEZ3"/>
<evidence type="ECO:0000256" key="1">
    <source>
        <dbReference type="ARBA" id="ARBA00004141"/>
    </source>
</evidence>
<feature type="signal peptide" evidence="17">
    <location>
        <begin position="1"/>
        <end position="19"/>
    </location>
</feature>
<evidence type="ECO:0000313" key="19">
    <source>
        <dbReference type="EMBL" id="KAK1845237.1"/>
    </source>
</evidence>
<evidence type="ECO:0000256" key="14">
    <source>
        <dbReference type="PROSITE-ProRule" id="PRU01356"/>
    </source>
</evidence>
<keyword evidence="10 16" id="KW-0472">Membrane</keyword>
<evidence type="ECO:0000256" key="10">
    <source>
        <dbReference type="ARBA" id="ARBA00023136"/>
    </source>
</evidence>
<feature type="compositionally biased region" description="Low complexity" evidence="15">
    <location>
        <begin position="390"/>
        <end position="402"/>
    </location>
</feature>
<feature type="chain" id="PRO_5041972117" evidence="17">
    <location>
        <begin position="20"/>
        <end position="451"/>
    </location>
</feature>
<sequence>MRASLVSMLLVGAVRLVSGSAFTDALGAAPECAVTCALKALPQSPCTIDNTTCLCTNPVFNGFVGDCVKTACTVQEALTVTNLTWTACGFPLTDTTSTARYTLIFLLILPVSFFAVRMIARGLHLTTWGVEDTTIVLAFIFFLPFVPITFVMLNYGLGQDIFKLHPYQITMFLKVSLQSERLSQELGTKQPQLLFVLQLFYILDLAVIKASIICLYLRVFSIRSFRTVLWCTQGFNFLLGFSYVLLSLVQCQPLNHYWNGWDGRHPGKCADLNLIGLTHVGLNIGLDVWMLILPASQVYKLNLPLKKKLGVMAMFGVGVFLTIVSIIRIKSLLVFATSFNITAETLWGIIWSYVELCVGISVACMPAARQLAVKFFPKLIDLTRQSLTRSTRSARSTQNTNTELRPVSNSRRSMKSDNTGVSILQPETRSLTDTTTPKSATFTIDGSRQQR</sequence>
<feature type="transmembrane region" description="Helical" evidence="16">
    <location>
        <begin position="135"/>
        <end position="157"/>
    </location>
</feature>
<dbReference type="InterPro" id="IPR049326">
    <property type="entry name" value="Rhodopsin_dom_fungi"/>
</dbReference>
<evidence type="ECO:0000313" key="20">
    <source>
        <dbReference type="Proteomes" id="UP001243330"/>
    </source>
</evidence>